<evidence type="ECO:0008006" key="3">
    <source>
        <dbReference type="Google" id="ProtNLM"/>
    </source>
</evidence>
<dbReference type="PANTHER" id="PTHR21621:SF0">
    <property type="entry name" value="BETA-CITRYLGLUTAMATE SYNTHASE B-RELATED"/>
    <property type="match status" value="1"/>
</dbReference>
<evidence type="ECO:0000313" key="1">
    <source>
        <dbReference type="EMBL" id="MDC0714660.1"/>
    </source>
</evidence>
<keyword evidence="2" id="KW-1185">Reference proteome</keyword>
<dbReference type="Proteomes" id="UP001221838">
    <property type="component" value="Unassembled WGS sequence"/>
</dbReference>
<gene>
    <name evidence="1" type="ORF">POL68_39795</name>
</gene>
<dbReference type="PANTHER" id="PTHR21621">
    <property type="entry name" value="RIBOSOMAL PROTEIN S6 MODIFICATION PROTEIN"/>
    <property type="match status" value="1"/>
</dbReference>
<accession>A0ABT5DLV9</accession>
<dbReference type="EMBL" id="JAQNDM010000002">
    <property type="protein sequence ID" value="MDC0714660.1"/>
    <property type="molecule type" value="Genomic_DNA"/>
</dbReference>
<evidence type="ECO:0000313" key="2">
    <source>
        <dbReference type="Proteomes" id="UP001221838"/>
    </source>
</evidence>
<reference evidence="1 2" key="1">
    <citation type="submission" date="2022-11" db="EMBL/GenBank/DDBJ databases">
        <title>Minimal conservation of predation-associated metabolite biosynthetic gene clusters underscores biosynthetic potential of Myxococcota including descriptions for ten novel species: Archangium lansinium sp. nov., Myxococcus landrumus sp. nov., Nannocystis bai.</title>
        <authorList>
            <person name="Ahearne A."/>
            <person name="Stevens C."/>
            <person name="Dowd S."/>
        </authorList>
    </citation>
    <scope>NUCLEOTIDE SEQUENCE [LARGE SCALE GENOMIC DNA]</scope>
    <source>
        <strain evidence="1 2">NCWAL01</strain>
    </source>
</reference>
<comment type="caution">
    <text evidence="1">The sequence shown here is derived from an EMBL/GenBank/DDBJ whole genome shotgun (WGS) entry which is preliminary data.</text>
</comment>
<organism evidence="1 2">
    <name type="scientific">Stigmatella ashevillensis</name>
    <dbReference type="NCBI Taxonomy" id="2995309"/>
    <lineage>
        <taxon>Bacteria</taxon>
        <taxon>Pseudomonadati</taxon>
        <taxon>Myxococcota</taxon>
        <taxon>Myxococcia</taxon>
        <taxon>Myxococcales</taxon>
        <taxon>Cystobacterineae</taxon>
        <taxon>Archangiaceae</taxon>
        <taxon>Stigmatella</taxon>
    </lineage>
</organism>
<dbReference type="Gene3D" id="3.30.470.20">
    <property type="entry name" value="ATP-grasp fold, B domain"/>
    <property type="match status" value="1"/>
</dbReference>
<protein>
    <recommendedName>
        <fullName evidence="3">ATP-grasp domain-containing protein</fullName>
    </recommendedName>
</protein>
<name>A0ABT5DLV9_9BACT</name>
<dbReference type="RefSeq" id="WP_272145352.1">
    <property type="nucleotide sequence ID" value="NZ_JAQNDM010000002.1"/>
</dbReference>
<sequence>MPRAPVILSPHEDLNAAAVCWGLKQSGIEPLWSPSLFSGSLGTLSIHDSALEDRLELGSAQTPDVGAVWYRRPRAPPPSAEVLESDLPFVRGEWSLFQSNLFALAGELTGALWVNPPGAALAAENKLLQLRAARSAGLQVPDTLMSNDARAIRAFIARHGRVIYKTFMPHTWRDRQTHQFYNVNATLLDTASSFDDASVSMCPGIYQRYVEKVCDLRVTLVGDRMFPVRLRSTQGKAFVDWRAHIYHSELAADACSLSETFQHQLRDMMNRLGLVFGCVDLVVDPEGGIHFLEVNQGGQFLFLEELVDTLPLLKAMCALLAQGRPHYSLEPSPEISLQRYRASEEHQAWRARHGHTLGVEDWCYTPE</sequence>
<dbReference type="SUPFAM" id="SSF56059">
    <property type="entry name" value="Glutathione synthetase ATP-binding domain-like"/>
    <property type="match status" value="1"/>
</dbReference>
<proteinExistence type="predicted"/>